<dbReference type="EMBL" id="AJWJ01000334">
    <property type="protein sequence ID" value="KAF2071834.1"/>
    <property type="molecule type" value="Genomic_DNA"/>
</dbReference>
<dbReference type="AlphaFoldDB" id="A0A8J4V5E3"/>
<keyword evidence="1" id="KW-0175">Coiled coil</keyword>
<accession>A0A8J4V5E3</accession>
<evidence type="ECO:0000313" key="2">
    <source>
        <dbReference type="EMBL" id="KAF2071834.1"/>
    </source>
</evidence>
<reference evidence="2" key="1">
    <citation type="submission" date="2020-01" db="EMBL/GenBank/DDBJ databases">
        <title>Development of genomics and gene disruption for Polysphondylium violaceum indicates a role for the polyketide synthase stlB in stalk morphogenesis.</title>
        <authorList>
            <person name="Narita B."/>
            <person name="Kawabe Y."/>
            <person name="Kin K."/>
            <person name="Saito T."/>
            <person name="Gibbs R."/>
            <person name="Kuspa A."/>
            <person name="Muzny D."/>
            <person name="Queller D."/>
            <person name="Richards S."/>
            <person name="Strassman J."/>
            <person name="Sucgang R."/>
            <person name="Worley K."/>
            <person name="Schaap P."/>
        </authorList>
    </citation>
    <scope>NUCLEOTIDE SEQUENCE</scope>
    <source>
        <strain evidence="2">QSvi11</strain>
    </source>
</reference>
<dbReference type="Proteomes" id="UP000695562">
    <property type="component" value="Unassembled WGS sequence"/>
</dbReference>
<proteinExistence type="predicted"/>
<protein>
    <submittedName>
        <fullName evidence="2">Uncharacterized protein</fullName>
    </submittedName>
</protein>
<feature type="coiled-coil region" evidence="1">
    <location>
        <begin position="25"/>
        <end position="52"/>
    </location>
</feature>
<name>A0A8J4V5E3_9MYCE</name>
<keyword evidence="3" id="KW-1185">Reference proteome</keyword>
<gene>
    <name evidence="2" type="ORF">CYY_006851</name>
</gene>
<comment type="caution">
    <text evidence="2">The sequence shown here is derived from an EMBL/GenBank/DDBJ whole genome shotgun (WGS) entry which is preliminary data.</text>
</comment>
<organism evidence="2 3">
    <name type="scientific">Polysphondylium violaceum</name>
    <dbReference type="NCBI Taxonomy" id="133409"/>
    <lineage>
        <taxon>Eukaryota</taxon>
        <taxon>Amoebozoa</taxon>
        <taxon>Evosea</taxon>
        <taxon>Eumycetozoa</taxon>
        <taxon>Dictyostelia</taxon>
        <taxon>Dictyosteliales</taxon>
        <taxon>Dictyosteliaceae</taxon>
        <taxon>Polysphondylium</taxon>
    </lineage>
</organism>
<sequence>MFRYSMRLLSGDGGRKGVGAAKFNLNQQQKKKIKAKEVLEKKKEELKDAKSSNLLYSQDPLIQRAYEELEFEGFFEGKDRSLY</sequence>
<evidence type="ECO:0000313" key="3">
    <source>
        <dbReference type="Proteomes" id="UP000695562"/>
    </source>
</evidence>
<evidence type="ECO:0000256" key="1">
    <source>
        <dbReference type="SAM" id="Coils"/>
    </source>
</evidence>